<sequence length="67" mass="8002">MERVAIFIDGSNFYHGMRDNLGKDINIDFEKFSKLLPGSRKLVRTYYYNSRVRIEDGIRWNWGQAEN</sequence>
<dbReference type="GO" id="GO:0004540">
    <property type="term" value="F:RNA nuclease activity"/>
    <property type="evidence" value="ECO:0007669"/>
    <property type="project" value="InterPro"/>
</dbReference>
<feature type="domain" description="NYN" evidence="1">
    <location>
        <begin position="3"/>
        <end position="50"/>
    </location>
</feature>
<accession>A0A235BMP1</accession>
<dbReference type="Gene3D" id="3.40.50.1010">
    <property type="entry name" value="5'-nuclease"/>
    <property type="match status" value="1"/>
</dbReference>
<evidence type="ECO:0000313" key="2">
    <source>
        <dbReference type="EMBL" id="OYD13723.1"/>
    </source>
</evidence>
<dbReference type="Proteomes" id="UP000215215">
    <property type="component" value="Unassembled WGS sequence"/>
</dbReference>
<comment type="caution">
    <text evidence="2">The sequence shown here is derived from an EMBL/GenBank/DDBJ whole genome shotgun (WGS) entry which is preliminary data.</text>
</comment>
<dbReference type="InterPro" id="IPR021139">
    <property type="entry name" value="NYN"/>
</dbReference>
<protein>
    <recommendedName>
        <fullName evidence="1">NYN domain-containing protein</fullName>
    </recommendedName>
</protein>
<dbReference type="AlphaFoldDB" id="A0A235BMP1"/>
<dbReference type="Pfam" id="PF01936">
    <property type="entry name" value="NYN"/>
    <property type="match status" value="1"/>
</dbReference>
<evidence type="ECO:0000259" key="1">
    <source>
        <dbReference type="Pfam" id="PF01936"/>
    </source>
</evidence>
<dbReference type="EMBL" id="NOZQ01000221">
    <property type="protein sequence ID" value="OYD13723.1"/>
    <property type="molecule type" value="Genomic_DNA"/>
</dbReference>
<gene>
    <name evidence="2" type="ORF">CH333_10175</name>
</gene>
<proteinExistence type="predicted"/>
<evidence type="ECO:0000313" key="3">
    <source>
        <dbReference type="Proteomes" id="UP000215215"/>
    </source>
</evidence>
<reference evidence="2 3" key="1">
    <citation type="submission" date="2017-07" db="EMBL/GenBank/DDBJ databases">
        <title>Recovery of genomes from metagenomes via a dereplication, aggregation, and scoring strategy.</title>
        <authorList>
            <person name="Sieber C.M."/>
            <person name="Probst A.J."/>
            <person name="Sharrar A."/>
            <person name="Thomas B.C."/>
            <person name="Hess M."/>
            <person name="Tringe S.G."/>
            <person name="Banfield J.F."/>
        </authorList>
    </citation>
    <scope>NUCLEOTIDE SEQUENCE [LARGE SCALE GENOMIC DNA]</scope>
    <source>
        <strain evidence="2">JGI_Cruoil_03_44_89</strain>
    </source>
</reference>
<name>A0A235BMP1_UNCW3</name>
<organism evidence="2 3">
    <name type="scientific">candidate division WOR-3 bacterium JGI_Cruoil_03_44_89</name>
    <dbReference type="NCBI Taxonomy" id="1973748"/>
    <lineage>
        <taxon>Bacteria</taxon>
        <taxon>Bacteria division WOR-3</taxon>
    </lineage>
</organism>